<proteinExistence type="predicted"/>
<dbReference type="AlphaFoldDB" id="A0A067R1C5"/>
<dbReference type="InParanoid" id="A0A067R1C5"/>
<evidence type="ECO:0000313" key="1">
    <source>
        <dbReference type="EMBL" id="KDR11388.1"/>
    </source>
</evidence>
<reference evidence="1 2" key="1">
    <citation type="journal article" date="2014" name="Nat. Commun.">
        <title>Molecular traces of alternative social organization in a termite genome.</title>
        <authorList>
            <person name="Terrapon N."/>
            <person name="Li C."/>
            <person name="Robertson H.M."/>
            <person name="Ji L."/>
            <person name="Meng X."/>
            <person name="Booth W."/>
            <person name="Chen Z."/>
            <person name="Childers C.P."/>
            <person name="Glastad K.M."/>
            <person name="Gokhale K."/>
            <person name="Gowin J."/>
            <person name="Gronenberg W."/>
            <person name="Hermansen R.A."/>
            <person name="Hu H."/>
            <person name="Hunt B.G."/>
            <person name="Huylmans A.K."/>
            <person name="Khalil S.M."/>
            <person name="Mitchell R.D."/>
            <person name="Munoz-Torres M.C."/>
            <person name="Mustard J.A."/>
            <person name="Pan H."/>
            <person name="Reese J.T."/>
            <person name="Scharf M.E."/>
            <person name="Sun F."/>
            <person name="Vogel H."/>
            <person name="Xiao J."/>
            <person name="Yang W."/>
            <person name="Yang Z."/>
            <person name="Yang Z."/>
            <person name="Zhou J."/>
            <person name="Zhu J."/>
            <person name="Brent C.S."/>
            <person name="Elsik C.G."/>
            <person name="Goodisman M.A."/>
            <person name="Liberles D.A."/>
            <person name="Roe R.M."/>
            <person name="Vargo E.L."/>
            <person name="Vilcinskas A."/>
            <person name="Wang J."/>
            <person name="Bornberg-Bauer E."/>
            <person name="Korb J."/>
            <person name="Zhang G."/>
            <person name="Liebig J."/>
        </authorList>
    </citation>
    <scope>NUCLEOTIDE SEQUENCE [LARGE SCALE GENOMIC DNA]</scope>
    <source>
        <tissue evidence="1">Whole organism</tissue>
    </source>
</reference>
<evidence type="ECO:0000313" key="2">
    <source>
        <dbReference type="Proteomes" id="UP000027135"/>
    </source>
</evidence>
<dbReference type="EMBL" id="KK853098">
    <property type="protein sequence ID" value="KDR11388.1"/>
    <property type="molecule type" value="Genomic_DNA"/>
</dbReference>
<dbReference type="Proteomes" id="UP000027135">
    <property type="component" value="Unassembled WGS sequence"/>
</dbReference>
<protein>
    <submittedName>
        <fullName evidence="1">Uncharacterized protein</fullName>
    </submittedName>
</protein>
<keyword evidence="2" id="KW-1185">Reference proteome</keyword>
<sequence length="115" mass="13683">MPLHAPSFRFWISMVELTFVREQEGNLMRSNLPDITKYGTISYDTLRSNFPDHCPSILFIRQFVLCYENFGWMDVWESDPERLRPLWLKASATWEGNKSFWLKVLPPDELHNSEN</sequence>
<organism evidence="1 2">
    <name type="scientific">Zootermopsis nevadensis</name>
    <name type="common">Dampwood termite</name>
    <dbReference type="NCBI Taxonomy" id="136037"/>
    <lineage>
        <taxon>Eukaryota</taxon>
        <taxon>Metazoa</taxon>
        <taxon>Ecdysozoa</taxon>
        <taxon>Arthropoda</taxon>
        <taxon>Hexapoda</taxon>
        <taxon>Insecta</taxon>
        <taxon>Pterygota</taxon>
        <taxon>Neoptera</taxon>
        <taxon>Polyneoptera</taxon>
        <taxon>Dictyoptera</taxon>
        <taxon>Blattodea</taxon>
        <taxon>Blattoidea</taxon>
        <taxon>Termitoidae</taxon>
        <taxon>Termopsidae</taxon>
        <taxon>Zootermopsis</taxon>
    </lineage>
</organism>
<gene>
    <name evidence="1" type="ORF">L798_14020</name>
</gene>
<name>A0A067R1C5_ZOONE</name>
<accession>A0A067R1C5</accession>